<sequence>MSIMMRLIIFFKDCRAALTLKVFSHMGRIIVRSKWLDIHTKDQSKSWASGFFFVNKDWNLLDKWIKLKESLIPLYVE</sequence>
<evidence type="ECO:0000313" key="3">
    <source>
        <dbReference type="Proteomes" id="UP000775213"/>
    </source>
</evidence>
<feature type="chain" id="PRO_5043720187" evidence="1">
    <location>
        <begin position="17"/>
        <end position="77"/>
    </location>
</feature>
<evidence type="ECO:0000256" key="1">
    <source>
        <dbReference type="SAM" id="SignalP"/>
    </source>
</evidence>
<reference evidence="2 3" key="1">
    <citation type="journal article" date="2021" name="Hortic Res">
        <title>Chromosome-scale assembly of the Dendrobium chrysotoxum genome enhances the understanding of orchid evolution.</title>
        <authorList>
            <person name="Zhang Y."/>
            <person name="Zhang G.Q."/>
            <person name="Zhang D."/>
            <person name="Liu X.D."/>
            <person name="Xu X.Y."/>
            <person name="Sun W.H."/>
            <person name="Yu X."/>
            <person name="Zhu X."/>
            <person name="Wang Z.W."/>
            <person name="Zhao X."/>
            <person name="Zhong W.Y."/>
            <person name="Chen H."/>
            <person name="Yin W.L."/>
            <person name="Huang T."/>
            <person name="Niu S.C."/>
            <person name="Liu Z.J."/>
        </authorList>
    </citation>
    <scope>NUCLEOTIDE SEQUENCE [LARGE SCALE GENOMIC DNA]</scope>
    <source>
        <strain evidence="2">Lindl</strain>
    </source>
</reference>
<comment type="caution">
    <text evidence="2">The sequence shown here is derived from an EMBL/GenBank/DDBJ whole genome shotgun (WGS) entry which is preliminary data.</text>
</comment>
<dbReference type="Proteomes" id="UP000775213">
    <property type="component" value="Unassembled WGS sequence"/>
</dbReference>
<protein>
    <submittedName>
        <fullName evidence="2">Uncharacterized protein</fullName>
    </submittedName>
</protein>
<name>A0AAV7GGV2_DENCH</name>
<accession>A0AAV7GGV2</accession>
<dbReference type="AlphaFoldDB" id="A0AAV7GGV2"/>
<dbReference type="EMBL" id="JAGFBR010000014">
    <property type="protein sequence ID" value="KAH0455776.1"/>
    <property type="molecule type" value="Genomic_DNA"/>
</dbReference>
<proteinExistence type="predicted"/>
<feature type="signal peptide" evidence="1">
    <location>
        <begin position="1"/>
        <end position="16"/>
    </location>
</feature>
<keyword evidence="3" id="KW-1185">Reference proteome</keyword>
<organism evidence="2 3">
    <name type="scientific">Dendrobium chrysotoxum</name>
    <name type="common">Orchid</name>
    <dbReference type="NCBI Taxonomy" id="161865"/>
    <lineage>
        <taxon>Eukaryota</taxon>
        <taxon>Viridiplantae</taxon>
        <taxon>Streptophyta</taxon>
        <taxon>Embryophyta</taxon>
        <taxon>Tracheophyta</taxon>
        <taxon>Spermatophyta</taxon>
        <taxon>Magnoliopsida</taxon>
        <taxon>Liliopsida</taxon>
        <taxon>Asparagales</taxon>
        <taxon>Orchidaceae</taxon>
        <taxon>Epidendroideae</taxon>
        <taxon>Malaxideae</taxon>
        <taxon>Dendrobiinae</taxon>
        <taxon>Dendrobium</taxon>
    </lineage>
</organism>
<keyword evidence="1" id="KW-0732">Signal</keyword>
<evidence type="ECO:0000313" key="2">
    <source>
        <dbReference type="EMBL" id="KAH0455776.1"/>
    </source>
</evidence>
<gene>
    <name evidence="2" type="ORF">IEQ34_015808</name>
</gene>